<protein>
    <recommendedName>
        <fullName evidence="2">histidine kinase</fullName>
        <ecNumber evidence="2">2.7.13.3</ecNumber>
    </recommendedName>
</protein>
<dbReference type="Pfam" id="PF08447">
    <property type="entry name" value="PAS_3"/>
    <property type="match status" value="2"/>
</dbReference>
<dbReference type="InterPro" id="IPR001610">
    <property type="entry name" value="PAC"/>
</dbReference>
<dbReference type="Gene3D" id="3.30.450.20">
    <property type="entry name" value="PAS domain"/>
    <property type="match status" value="3"/>
</dbReference>
<dbReference type="Gene3D" id="3.30.450.40">
    <property type="match status" value="1"/>
</dbReference>
<dbReference type="PANTHER" id="PTHR43304">
    <property type="entry name" value="PHYTOCHROME-LIKE PROTEIN CPH1"/>
    <property type="match status" value="1"/>
</dbReference>
<evidence type="ECO:0000259" key="7">
    <source>
        <dbReference type="PROSITE" id="PS50113"/>
    </source>
</evidence>
<dbReference type="SMART" id="SM00091">
    <property type="entry name" value="PAS"/>
    <property type="match status" value="3"/>
</dbReference>
<accession>A0ABW1ZSQ2</accession>
<dbReference type="InterPro" id="IPR000014">
    <property type="entry name" value="PAS"/>
</dbReference>
<keyword evidence="4" id="KW-0808">Transferase</keyword>
<dbReference type="SUPFAM" id="SSF55785">
    <property type="entry name" value="PYP-like sensor domain (PAS domain)"/>
    <property type="match status" value="3"/>
</dbReference>
<dbReference type="Pfam" id="PF13188">
    <property type="entry name" value="PAS_8"/>
    <property type="match status" value="1"/>
</dbReference>
<feature type="domain" description="PAC" evidence="7">
    <location>
        <begin position="545"/>
        <end position="598"/>
    </location>
</feature>
<dbReference type="EMBL" id="JBHSWB010000003">
    <property type="protein sequence ID" value="MFC6663568.1"/>
    <property type="molecule type" value="Genomic_DNA"/>
</dbReference>
<comment type="caution">
    <text evidence="8">The sequence shown here is derived from an EMBL/GenBank/DDBJ whole genome shotgun (WGS) entry which is preliminary data.</text>
</comment>
<evidence type="ECO:0000256" key="3">
    <source>
        <dbReference type="ARBA" id="ARBA00022553"/>
    </source>
</evidence>
<name>A0ABW1ZSQ2_9DEIO</name>
<evidence type="ECO:0000313" key="9">
    <source>
        <dbReference type="Proteomes" id="UP001596317"/>
    </source>
</evidence>
<evidence type="ECO:0000256" key="5">
    <source>
        <dbReference type="ARBA" id="ARBA00022777"/>
    </source>
</evidence>
<keyword evidence="3" id="KW-0597">Phosphoprotein</keyword>
<evidence type="ECO:0000259" key="6">
    <source>
        <dbReference type="PROSITE" id="PS50112"/>
    </source>
</evidence>
<dbReference type="NCBIfam" id="TIGR00229">
    <property type="entry name" value="sensory_box"/>
    <property type="match status" value="2"/>
</dbReference>
<reference evidence="9" key="1">
    <citation type="journal article" date="2019" name="Int. J. Syst. Evol. Microbiol.">
        <title>The Global Catalogue of Microorganisms (GCM) 10K type strain sequencing project: providing services to taxonomists for standard genome sequencing and annotation.</title>
        <authorList>
            <consortium name="The Broad Institute Genomics Platform"/>
            <consortium name="The Broad Institute Genome Sequencing Center for Infectious Disease"/>
            <person name="Wu L."/>
            <person name="Ma J."/>
        </authorList>
    </citation>
    <scope>NUCLEOTIDE SEQUENCE [LARGE SCALE GENOMIC DNA]</scope>
    <source>
        <strain evidence="9">CCUG 63830</strain>
    </source>
</reference>
<dbReference type="Proteomes" id="UP001596317">
    <property type="component" value="Unassembled WGS sequence"/>
</dbReference>
<evidence type="ECO:0000256" key="1">
    <source>
        <dbReference type="ARBA" id="ARBA00000085"/>
    </source>
</evidence>
<keyword evidence="5" id="KW-0418">Kinase</keyword>
<proteinExistence type="predicted"/>
<comment type="catalytic activity">
    <reaction evidence="1">
        <text>ATP + protein L-histidine = ADP + protein N-phospho-L-histidine.</text>
        <dbReference type="EC" id="2.7.13.3"/>
    </reaction>
</comment>
<dbReference type="PROSITE" id="PS50112">
    <property type="entry name" value="PAS"/>
    <property type="match status" value="1"/>
</dbReference>
<sequence>MLVQRPNDAAPGPLLAAATLTLSPGVLGPVVADLLEGRSSTRGEATADVRASEEKYRALFTQMDEAYAVVEVIKDGAGRWADFLFLEVNPAFMRHTGMPYPVGRTGTELLGTPNPRWAELYGQVAETGVALRVEESERTLGRVFDLNIFRLGGEGSRQVAVLFTDVTERKRREATRELLVALATDLSQPASEEALVHTVGAKLVAHLGATCYHYVDVDEDRAEVTVRHFWHALAVPPVLGTFPIDRFMAPDDLRRLRAGEAAVLSDVQRELSGDTGAAAVLKAGAEAQRIGAYVAAPYSQDGRWKAYFAVAHSEARPWTEAEIDLIQEVAGRLFPRIERLRAGEAGRASEARYRNLAETVPAMVWEGSDEAVDYFNRRWFDYTGLDRAAGLGNAWHRVVHPDDAAEARRRSDKAASTGAVYEMDYRLRRADGQYRRHLARAVRDPATGRWTGTALDIHDLSEAQAALQASETRFRQFAEHSGDVLWVWNVAGQRVEYVSPAVARVWGVAPEQVMADIWALYALVHPADQEGSLTAMPRVLSGETVTQEYRIVRPDTGEVRWLRDTAFPIRDASGHVHRVGGIAQDVTEQKAAEAALRASAERQAFLLRLSDALRPLTEAGDIENTAARVLGEHLGATRVMYADIEGGPVQR</sequence>
<dbReference type="InterPro" id="IPR029016">
    <property type="entry name" value="GAF-like_dom_sf"/>
</dbReference>
<feature type="domain" description="PAS" evidence="6">
    <location>
        <begin position="470"/>
        <end position="543"/>
    </location>
</feature>
<keyword evidence="9" id="KW-1185">Reference proteome</keyword>
<dbReference type="InterPro" id="IPR035965">
    <property type="entry name" value="PAS-like_dom_sf"/>
</dbReference>
<dbReference type="InterPro" id="IPR000700">
    <property type="entry name" value="PAS-assoc_C"/>
</dbReference>
<dbReference type="PROSITE" id="PS50113">
    <property type="entry name" value="PAC"/>
    <property type="match status" value="1"/>
</dbReference>
<dbReference type="CDD" id="cd00130">
    <property type="entry name" value="PAS"/>
    <property type="match status" value="2"/>
</dbReference>
<dbReference type="SMART" id="SM00086">
    <property type="entry name" value="PAC"/>
    <property type="match status" value="2"/>
</dbReference>
<organism evidence="8 9">
    <name type="scientific">Deinococcus multiflagellatus</name>
    <dbReference type="NCBI Taxonomy" id="1656887"/>
    <lineage>
        <taxon>Bacteria</taxon>
        <taxon>Thermotogati</taxon>
        <taxon>Deinococcota</taxon>
        <taxon>Deinococci</taxon>
        <taxon>Deinococcales</taxon>
        <taxon>Deinococcaceae</taxon>
        <taxon>Deinococcus</taxon>
    </lineage>
</organism>
<dbReference type="PANTHER" id="PTHR43304:SF1">
    <property type="entry name" value="PAC DOMAIN-CONTAINING PROTEIN"/>
    <property type="match status" value="1"/>
</dbReference>
<dbReference type="SUPFAM" id="SSF55781">
    <property type="entry name" value="GAF domain-like"/>
    <property type="match status" value="1"/>
</dbReference>
<evidence type="ECO:0000256" key="4">
    <source>
        <dbReference type="ARBA" id="ARBA00022679"/>
    </source>
</evidence>
<evidence type="ECO:0000256" key="2">
    <source>
        <dbReference type="ARBA" id="ARBA00012438"/>
    </source>
</evidence>
<gene>
    <name evidence="8" type="ORF">ACFP90_26475</name>
</gene>
<dbReference type="InterPro" id="IPR052162">
    <property type="entry name" value="Sensor_kinase/Photoreceptor"/>
</dbReference>
<dbReference type="EC" id="2.7.13.3" evidence="2"/>
<dbReference type="RefSeq" id="WP_380059255.1">
    <property type="nucleotide sequence ID" value="NZ_JBHSWB010000003.1"/>
</dbReference>
<dbReference type="InterPro" id="IPR013655">
    <property type="entry name" value="PAS_fold_3"/>
</dbReference>
<evidence type="ECO:0000313" key="8">
    <source>
        <dbReference type="EMBL" id="MFC6663568.1"/>
    </source>
</evidence>